<sequence>MKSELFSTAALIILCFNACCEGIKLTLNRDIQMPIGSRITCGILLCEEKLPPKNTPSSSIFNMTVFKNQPSCSRTSEVKSETRVVVASINSEHPNFSHITDATQVIGILGSRNASLRIEMFRHDDCNSDFTCEVQGLDIRGRRVFLSSTKILQQQGDKNMGYDILTSALSEVKDKFVLVQDEFEAAFAGIRNQVQSLENRMNSLENRMENKINAKLSVVNKDDTHDQNGDALDKTLSSFKQELNDVRENAAASIIDYFDARLFSHQTQLIHKLRDPISEMISANDKTLKDAFNITSSQKLSQDAFEKMQSFISNSTTEPQSALDVTYRKLSHMGRSMVSNLKSSMVDIIQPSTCKRGMIRPPCSYPYPHPVIYPRDESGQGLPYLCDMFTDGGGWIVFQRRSTGKVDFYRNWETYKKGFGTFDDEFWLGNERIHAFTSSGTWELRVDLQYKGKEAYALYSNFKVENESKQYTLRIGNYRGTAGDSLDFHNGRKFTTHDRDNDLAETSNCSVTQQSGWWYNDCDTADLNSIMNGKYDRGLEWNSLANSESCSFSEMKMRRVG</sequence>
<accession>A0AAV4AC88</accession>
<keyword evidence="2" id="KW-0732">Signal</keyword>
<dbReference type="GO" id="GO:0005178">
    <property type="term" value="F:integrin binding"/>
    <property type="evidence" value="ECO:0007669"/>
    <property type="project" value="TreeGrafter"/>
</dbReference>
<name>A0AAV4AC88_9GAST</name>
<dbReference type="SUPFAM" id="SSF56496">
    <property type="entry name" value="Fibrinogen C-terminal domain-like"/>
    <property type="match status" value="1"/>
</dbReference>
<reference evidence="4 5" key="1">
    <citation type="journal article" date="2021" name="Elife">
        <title>Chloroplast acquisition without the gene transfer in kleptoplastic sea slugs, Plakobranchus ocellatus.</title>
        <authorList>
            <person name="Maeda T."/>
            <person name="Takahashi S."/>
            <person name="Yoshida T."/>
            <person name="Shimamura S."/>
            <person name="Takaki Y."/>
            <person name="Nagai Y."/>
            <person name="Toyoda A."/>
            <person name="Suzuki Y."/>
            <person name="Arimoto A."/>
            <person name="Ishii H."/>
            <person name="Satoh N."/>
            <person name="Nishiyama T."/>
            <person name="Hasebe M."/>
            <person name="Maruyama T."/>
            <person name="Minagawa J."/>
            <person name="Obokata J."/>
            <person name="Shigenobu S."/>
        </authorList>
    </citation>
    <scope>NUCLEOTIDE SEQUENCE [LARGE SCALE GENOMIC DNA]</scope>
</reference>
<dbReference type="Gene3D" id="3.90.215.10">
    <property type="entry name" value="Gamma Fibrinogen, chain A, domain 1"/>
    <property type="match status" value="1"/>
</dbReference>
<evidence type="ECO:0000256" key="1">
    <source>
        <dbReference type="SAM" id="Coils"/>
    </source>
</evidence>
<dbReference type="EMBL" id="BLXT01003752">
    <property type="protein sequence ID" value="GFO05785.1"/>
    <property type="molecule type" value="Genomic_DNA"/>
</dbReference>
<dbReference type="GO" id="GO:0007160">
    <property type="term" value="P:cell-matrix adhesion"/>
    <property type="evidence" value="ECO:0007669"/>
    <property type="project" value="TreeGrafter"/>
</dbReference>
<dbReference type="PANTHER" id="PTHR19143:SF348">
    <property type="entry name" value="TENASCIN-N"/>
    <property type="match status" value="1"/>
</dbReference>
<dbReference type="PANTHER" id="PTHR19143">
    <property type="entry name" value="FIBRINOGEN/TENASCIN/ANGIOPOEITIN"/>
    <property type="match status" value="1"/>
</dbReference>
<dbReference type="InterPro" id="IPR050373">
    <property type="entry name" value="Fibrinogen_C-term_domain"/>
</dbReference>
<keyword evidence="5" id="KW-1185">Reference proteome</keyword>
<feature type="signal peptide" evidence="2">
    <location>
        <begin position="1"/>
        <end position="22"/>
    </location>
</feature>
<evidence type="ECO:0000313" key="4">
    <source>
        <dbReference type="EMBL" id="GFO05785.1"/>
    </source>
</evidence>
<proteinExistence type="predicted"/>
<feature type="coiled-coil region" evidence="1">
    <location>
        <begin position="180"/>
        <end position="214"/>
    </location>
</feature>
<comment type="caution">
    <text evidence="4">The sequence shown here is derived from an EMBL/GenBank/DDBJ whole genome shotgun (WGS) entry which is preliminary data.</text>
</comment>
<dbReference type="Proteomes" id="UP000735302">
    <property type="component" value="Unassembled WGS sequence"/>
</dbReference>
<evidence type="ECO:0000259" key="3">
    <source>
        <dbReference type="PROSITE" id="PS51406"/>
    </source>
</evidence>
<feature type="chain" id="PRO_5043730264" evidence="2">
    <location>
        <begin position="23"/>
        <end position="561"/>
    </location>
</feature>
<evidence type="ECO:0000256" key="2">
    <source>
        <dbReference type="SAM" id="SignalP"/>
    </source>
</evidence>
<organism evidence="4 5">
    <name type="scientific">Plakobranchus ocellatus</name>
    <dbReference type="NCBI Taxonomy" id="259542"/>
    <lineage>
        <taxon>Eukaryota</taxon>
        <taxon>Metazoa</taxon>
        <taxon>Spiralia</taxon>
        <taxon>Lophotrochozoa</taxon>
        <taxon>Mollusca</taxon>
        <taxon>Gastropoda</taxon>
        <taxon>Heterobranchia</taxon>
        <taxon>Euthyneura</taxon>
        <taxon>Panpulmonata</taxon>
        <taxon>Sacoglossa</taxon>
        <taxon>Placobranchoidea</taxon>
        <taxon>Plakobranchidae</taxon>
        <taxon>Plakobranchus</taxon>
    </lineage>
</organism>
<dbReference type="InterPro" id="IPR002181">
    <property type="entry name" value="Fibrinogen_a/b/g_C_dom"/>
</dbReference>
<keyword evidence="1" id="KW-0175">Coiled coil</keyword>
<dbReference type="CDD" id="cd00087">
    <property type="entry name" value="FReD"/>
    <property type="match status" value="1"/>
</dbReference>
<protein>
    <submittedName>
        <fullName evidence="4">Ficolin-1</fullName>
    </submittedName>
</protein>
<evidence type="ECO:0000313" key="5">
    <source>
        <dbReference type="Proteomes" id="UP000735302"/>
    </source>
</evidence>
<dbReference type="InterPro" id="IPR036056">
    <property type="entry name" value="Fibrinogen-like_C"/>
</dbReference>
<dbReference type="InterPro" id="IPR014716">
    <property type="entry name" value="Fibrinogen_a/b/g_C_1"/>
</dbReference>
<dbReference type="GO" id="GO:0005615">
    <property type="term" value="C:extracellular space"/>
    <property type="evidence" value="ECO:0007669"/>
    <property type="project" value="TreeGrafter"/>
</dbReference>
<dbReference type="SMART" id="SM00186">
    <property type="entry name" value="FBG"/>
    <property type="match status" value="1"/>
</dbReference>
<gene>
    <name evidence="4" type="ORF">PoB_003229000</name>
</gene>
<feature type="domain" description="Fibrinogen C-terminal" evidence="3">
    <location>
        <begin position="345"/>
        <end position="561"/>
    </location>
</feature>
<dbReference type="PROSITE" id="PS51406">
    <property type="entry name" value="FIBRINOGEN_C_2"/>
    <property type="match status" value="1"/>
</dbReference>
<dbReference type="GO" id="GO:1990138">
    <property type="term" value="P:neuron projection extension"/>
    <property type="evidence" value="ECO:0007669"/>
    <property type="project" value="TreeGrafter"/>
</dbReference>
<dbReference type="Pfam" id="PF00147">
    <property type="entry name" value="Fibrinogen_C"/>
    <property type="match status" value="1"/>
</dbReference>
<dbReference type="AlphaFoldDB" id="A0AAV4AC88"/>